<dbReference type="Pfam" id="PF06743">
    <property type="entry name" value="FAST_1"/>
    <property type="match status" value="1"/>
</dbReference>
<evidence type="ECO:0000313" key="2">
    <source>
        <dbReference type="EMBL" id="CAG9769332.1"/>
    </source>
</evidence>
<gene>
    <name evidence="2" type="ORF">CEUTPL_LOCUS9844</name>
</gene>
<dbReference type="InterPro" id="IPR013584">
    <property type="entry name" value="RAP"/>
</dbReference>
<protein>
    <recommendedName>
        <fullName evidence="1">RAP domain-containing protein</fullName>
    </recommendedName>
</protein>
<dbReference type="PROSITE" id="PS51286">
    <property type="entry name" value="RAP"/>
    <property type="match status" value="1"/>
</dbReference>
<dbReference type="EMBL" id="OU892281">
    <property type="protein sequence ID" value="CAG9769332.1"/>
    <property type="molecule type" value="Genomic_DNA"/>
</dbReference>
<dbReference type="SMART" id="SM00952">
    <property type="entry name" value="RAP"/>
    <property type="match status" value="1"/>
</dbReference>
<evidence type="ECO:0000313" key="3">
    <source>
        <dbReference type="Proteomes" id="UP001152799"/>
    </source>
</evidence>
<dbReference type="Pfam" id="PF08368">
    <property type="entry name" value="FAST_2"/>
    <property type="match status" value="1"/>
</dbReference>
<dbReference type="InterPro" id="IPR013579">
    <property type="entry name" value="FAST_2"/>
</dbReference>
<evidence type="ECO:0000259" key="1">
    <source>
        <dbReference type="PROSITE" id="PS51286"/>
    </source>
</evidence>
<accession>A0A9N9QKP4</accession>
<dbReference type="InterPro" id="IPR010622">
    <property type="entry name" value="FAST_Leu-rich"/>
</dbReference>
<dbReference type="Proteomes" id="UP001152799">
    <property type="component" value="Chromosome 5"/>
</dbReference>
<dbReference type="OrthoDB" id="6501018at2759"/>
<dbReference type="GO" id="GO:0044528">
    <property type="term" value="P:regulation of mitochondrial mRNA stability"/>
    <property type="evidence" value="ECO:0007669"/>
    <property type="project" value="InterPro"/>
</dbReference>
<reference evidence="2" key="1">
    <citation type="submission" date="2022-01" db="EMBL/GenBank/DDBJ databases">
        <authorList>
            <person name="King R."/>
        </authorList>
    </citation>
    <scope>NUCLEOTIDE SEQUENCE</scope>
</reference>
<sequence>MFKFYQKIIVQQFKGTNRIVPHAWHNGFASSTQAEAKHLNTQNVSEDRKHTNTDMRNTTKRGNKMIQNVFASINIEDSAEDITTPTTDNKLANAKTVDELLAVSEGNGVSRKHALRVVSILSNWTSSRKIELRDFENDPRFVRLCRVLTKSSPPTKSSKVILTPSKGTDLNTVLNITADEEAAKLVGNISLPQMVKVLTTLSIKRRRSILLLRSLAFNIAGSPEKMDIKQCADLFYSLSSLNFYDENVFEKTANNIIEILQKDTIRKSSVVGSILTSVGLLKYKNTALLDAISDWMAQNHSHCRPQDIFSLFMTLAVLNHIPANCDHIFKLLVPQLTQEEAGKPGVWLEIVWSLILLNQANAKHVESVLSDAFIDLLKERKLLNTSAILKLLNIDGAAHYLLENYNGPKIKKDHEIRKTSLQLAKEKLDMVNSVVDTLKNLIPETYFRTRVNTGLGFYIDAECLLDKSCNPLQLDDSTVPDSEKIKVAILALDYHDMCKGRMEVTGIQALCQKLLTAMGYRIVEIPYTDFKATDKIVNKVQYLENKLKQTVKMS</sequence>
<name>A0A9N9QKP4_9CUCU</name>
<keyword evidence="3" id="KW-1185">Reference proteome</keyword>
<dbReference type="Pfam" id="PF08373">
    <property type="entry name" value="RAP"/>
    <property type="match status" value="1"/>
</dbReference>
<organism evidence="2 3">
    <name type="scientific">Ceutorhynchus assimilis</name>
    <name type="common">cabbage seed weevil</name>
    <dbReference type="NCBI Taxonomy" id="467358"/>
    <lineage>
        <taxon>Eukaryota</taxon>
        <taxon>Metazoa</taxon>
        <taxon>Ecdysozoa</taxon>
        <taxon>Arthropoda</taxon>
        <taxon>Hexapoda</taxon>
        <taxon>Insecta</taxon>
        <taxon>Pterygota</taxon>
        <taxon>Neoptera</taxon>
        <taxon>Endopterygota</taxon>
        <taxon>Coleoptera</taxon>
        <taxon>Polyphaga</taxon>
        <taxon>Cucujiformia</taxon>
        <taxon>Curculionidae</taxon>
        <taxon>Ceutorhynchinae</taxon>
        <taxon>Ceutorhynchus</taxon>
    </lineage>
</organism>
<feature type="domain" description="RAP" evidence="1">
    <location>
        <begin position="487"/>
        <end position="545"/>
    </location>
</feature>
<dbReference type="AlphaFoldDB" id="A0A9N9QKP4"/>
<proteinExistence type="predicted"/>